<keyword evidence="2" id="KW-0732">Signal</keyword>
<keyword evidence="4" id="KW-1185">Reference proteome</keyword>
<dbReference type="EMBL" id="CP004387">
    <property type="protein sequence ID" value="AJD46717.1"/>
    <property type="molecule type" value="Genomic_DNA"/>
</dbReference>
<evidence type="ECO:0000313" key="4">
    <source>
        <dbReference type="Proteomes" id="UP000006764"/>
    </source>
</evidence>
<evidence type="ECO:0008006" key="5">
    <source>
        <dbReference type="Google" id="ProtNLM"/>
    </source>
</evidence>
<dbReference type="KEGG" id="apac:S7S_01465"/>
<dbReference type="PANTHER" id="PTHR30105:SF2">
    <property type="entry name" value="DIVERGENT POLYSACCHARIDE DEACETYLASE SUPERFAMILY"/>
    <property type="match status" value="1"/>
</dbReference>
<dbReference type="Gene3D" id="3.20.20.370">
    <property type="entry name" value="Glycoside hydrolase/deacetylase"/>
    <property type="match status" value="1"/>
</dbReference>
<dbReference type="InterPro" id="IPR006837">
    <property type="entry name" value="Divergent_DAC"/>
</dbReference>
<evidence type="ECO:0000256" key="1">
    <source>
        <dbReference type="SAM" id="MobiDB-lite"/>
    </source>
</evidence>
<feature type="signal peptide" evidence="2">
    <location>
        <begin position="1"/>
        <end position="22"/>
    </location>
</feature>
<name>A0A0B4XJW2_9GAMM</name>
<dbReference type="AlphaFoldDB" id="A0A0B4XJW2"/>
<protein>
    <recommendedName>
        <fullName evidence="5">Divergent polysaccharide deacetylase family protein</fullName>
    </recommendedName>
</protein>
<feature type="region of interest" description="Disordered" evidence="1">
    <location>
        <begin position="248"/>
        <end position="267"/>
    </location>
</feature>
<dbReference type="CDD" id="cd10936">
    <property type="entry name" value="CE4_DAC2"/>
    <property type="match status" value="1"/>
</dbReference>
<organism evidence="3 4">
    <name type="scientific">Isoalcanivorax pacificus W11-5</name>
    <dbReference type="NCBI Taxonomy" id="391936"/>
    <lineage>
        <taxon>Bacteria</taxon>
        <taxon>Pseudomonadati</taxon>
        <taxon>Pseudomonadota</taxon>
        <taxon>Gammaproteobacteria</taxon>
        <taxon>Oceanospirillales</taxon>
        <taxon>Alcanivoracaceae</taxon>
        <taxon>Isoalcanivorax</taxon>
    </lineage>
</organism>
<dbReference type="Proteomes" id="UP000006764">
    <property type="component" value="Chromosome"/>
</dbReference>
<feature type="chain" id="PRO_5002098884" description="Divergent polysaccharide deacetylase family protein" evidence="2">
    <location>
        <begin position="23"/>
        <end position="267"/>
    </location>
</feature>
<sequence>MPARISGWALLALLCLPLPALAQPTPRIAIIIDDIGYHRERGLRAINLPAAITCAVIPRSPHGPRLAREAKRRGREIIIHMPMSASNGHTLDAGGIDTEMAPELISARIEEAFALLPQAAGMNNHMGSLATSNATTMDSVMSALAGHRAFFIDSRTSAASVAEATARAHGLAALGRDVFLDNERDLMAINDQFNQLLRIARHRGTAIAIGHPYPETLEYLERVLPLMEEAGIEVVPVSTLLPDGGLRAAGQRQPAVGEGVAAGDARS</sequence>
<gene>
    <name evidence="3" type="ORF">S7S_01465</name>
</gene>
<evidence type="ECO:0000313" key="3">
    <source>
        <dbReference type="EMBL" id="AJD46717.1"/>
    </source>
</evidence>
<evidence type="ECO:0000256" key="2">
    <source>
        <dbReference type="SAM" id="SignalP"/>
    </source>
</evidence>
<dbReference type="GO" id="GO:0005975">
    <property type="term" value="P:carbohydrate metabolic process"/>
    <property type="evidence" value="ECO:0007669"/>
    <property type="project" value="InterPro"/>
</dbReference>
<dbReference type="Pfam" id="PF04748">
    <property type="entry name" value="Polysacc_deac_2"/>
    <property type="match status" value="1"/>
</dbReference>
<dbReference type="SUPFAM" id="SSF88713">
    <property type="entry name" value="Glycoside hydrolase/deacetylase"/>
    <property type="match status" value="1"/>
</dbReference>
<dbReference type="RefSeq" id="WP_008736285.1">
    <property type="nucleotide sequence ID" value="NZ_CP004387.1"/>
</dbReference>
<reference evidence="3 4" key="1">
    <citation type="journal article" date="2012" name="J. Bacteriol.">
        <title>Genome sequence of an alkane-degrading bacterium, Alcanivorax pacificus type strain W11-5, isolated from deep sea sediment.</title>
        <authorList>
            <person name="Lai Q."/>
            <person name="Shao Z."/>
        </authorList>
    </citation>
    <scope>NUCLEOTIDE SEQUENCE [LARGE SCALE GENOMIC DNA]</scope>
    <source>
        <strain evidence="3 4">W11-5</strain>
    </source>
</reference>
<proteinExistence type="predicted"/>
<dbReference type="STRING" id="391936.S7S_01465"/>
<dbReference type="InterPro" id="IPR011330">
    <property type="entry name" value="Glyco_hydro/deAcase_b/a-brl"/>
</dbReference>
<dbReference type="HOGENOM" id="CLU_041643_2_0_6"/>
<accession>A0A0B4XJW2</accession>
<dbReference type="PANTHER" id="PTHR30105">
    <property type="entry name" value="UNCHARACTERIZED YIBQ-RELATED"/>
    <property type="match status" value="1"/>
</dbReference>